<protein>
    <submittedName>
        <fullName evidence="2">Uncharacterized protein</fullName>
    </submittedName>
</protein>
<comment type="caution">
    <text evidence="2">The sequence shown here is derived from an EMBL/GenBank/DDBJ whole genome shotgun (WGS) entry which is preliminary data.</text>
</comment>
<dbReference type="Proteomes" id="UP001152747">
    <property type="component" value="Unassembled WGS sequence"/>
</dbReference>
<evidence type="ECO:0000313" key="2">
    <source>
        <dbReference type="EMBL" id="CAI5441391.1"/>
    </source>
</evidence>
<feature type="chain" id="PRO_5040473808" evidence="1">
    <location>
        <begin position="21"/>
        <end position="100"/>
    </location>
</feature>
<reference evidence="2" key="1">
    <citation type="submission" date="2022-11" db="EMBL/GenBank/DDBJ databases">
        <authorList>
            <person name="Kikuchi T."/>
        </authorList>
    </citation>
    <scope>NUCLEOTIDE SEQUENCE</scope>
    <source>
        <strain evidence="2">PS1010</strain>
    </source>
</reference>
<evidence type="ECO:0000313" key="3">
    <source>
        <dbReference type="Proteomes" id="UP001152747"/>
    </source>
</evidence>
<proteinExistence type="predicted"/>
<organism evidence="2 3">
    <name type="scientific">Caenorhabditis angaria</name>
    <dbReference type="NCBI Taxonomy" id="860376"/>
    <lineage>
        <taxon>Eukaryota</taxon>
        <taxon>Metazoa</taxon>
        <taxon>Ecdysozoa</taxon>
        <taxon>Nematoda</taxon>
        <taxon>Chromadorea</taxon>
        <taxon>Rhabditida</taxon>
        <taxon>Rhabditina</taxon>
        <taxon>Rhabditomorpha</taxon>
        <taxon>Rhabditoidea</taxon>
        <taxon>Rhabditidae</taxon>
        <taxon>Peloderinae</taxon>
        <taxon>Caenorhabditis</taxon>
    </lineage>
</organism>
<gene>
    <name evidence="2" type="ORF">CAMP_LOCUS4028</name>
</gene>
<dbReference type="EMBL" id="CANHGI010000002">
    <property type="protein sequence ID" value="CAI5441391.1"/>
    <property type="molecule type" value="Genomic_DNA"/>
</dbReference>
<keyword evidence="1" id="KW-0732">Signal</keyword>
<feature type="signal peptide" evidence="1">
    <location>
        <begin position="1"/>
        <end position="20"/>
    </location>
</feature>
<dbReference type="AlphaFoldDB" id="A0A9P1IAL3"/>
<name>A0A9P1IAL3_9PELO</name>
<keyword evidence="3" id="KW-1185">Reference proteome</keyword>
<sequence length="100" mass="11460">MNSVQFLTFLFFIFFNCSFAHDDSFERDILDAAFQLNEFPRTSSNRRVRIDQAENDEEDMQQAVQILGKATDLLGSIITSENSPLPFSFLSTLNSNRGRN</sequence>
<evidence type="ECO:0000256" key="1">
    <source>
        <dbReference type="SAM" id="SignalP"/>
    </source>
</evidence>
<accession>A0A9P1IAL3</accession>